<comment type="caution">
    <text evidence="1">The sequence shown here is derived from an EMBL/GenBank/DDBJ whole genome shotgun (WGS) entry which is preliminary data.</text>
</comment>
<evidence type="ECO:0000313" key="1">
    <source>
        <dbReference type="EMBL" id="KAK0497711.1"/>
    </source>
</evidence>
<dbReference type="Proteomes" id="UP001175228">
    <property type="component" value="Unassembled WGS sequence"/>
</dbReference>
<protein>
    <submittedName>
        <fullName evidence="1">Uncharacterized protein</fullName>
    </submittedName>
</protein>
<keyword evidence="2" id="KW-1185">Reference proteome</keyword>
<dbReference type="AlphaFoldDB" id="A0AA39TQJ6"/>
<name>A0AA39TQJ6_9AGAR</name>
<evidence type="ECO:0000313" key="2">
    <source>
        <dbReference type="Proteomes" id="UP001175228"/>
    </source>
</evidence>
<reference evidence="1" key="1">
    <citation type="submission" date="2023-06" db="EMBL/GenBank/DDBJ databases">
        <authorList>
            <consortium name="Lawrence Berkeley National Laboratory"/>
            <person name="Ahrendt S."/>
            <person name="Sahu N."/>
            <person name="Indic B."/>
            <person name="Wong-Bajracharya J."/>
            <person name="Merenyi Z."/>
            <person name="Ke H.-M."/>
            <person name="Monk M."/>
            <person name="Kocsube S."/>
            <person name="Drula E."/>
            <person name="Lipzen A."/>
            <person name="Balint B."/>
            <person name="Henrissat B."/>
            <person name="Andreopoulos B."/>
            <person name="Martin F.M."/>
            <person name="Harder C.B."/>
            <person name="Rigling D."/>
            <person name="Ford K.L."/>
            <person name="Foster G.D."/>
            <person name="Pangilinan J."/>
            <person name="Papanicolaou A."/>
            <person name="Barry K."/>
            <person name="LaButti K."/>
            <person name="Viragh M."/>
            <person name="Koriabine M."/>
            <person name="Yan M."/>
            <person name="Riley R."/>
            <person name="Champramary S."/>
            <person name="Plett K.L."/>
            <person name="Tsai I.J."/>
            <person name="Slot J."/>
            <person name="Sipos G."/>
            <person name="Plett J."/>
            <person name="Nagy L.G."/>
            <person name="Grigoriev I.V."/>
        </authorList>
    </citation>
    <scope>NUCLEOTIDE SEQUENCE</scope>
    <source>
        <strain evidence="1">HWK02</strain>
    </source>
</reference>
<dbReference type="EMBL" id="JAUEPU010000012">
    <property type="protein sequence ID" value="KAK0497711.1"/>
    <property type="molecule type" value="Genomic_DNA"/>
</dbReference>
<gene>
    <name evidence="1" type="ORF">EDD18DRAFT_1046885</name>
</gene>
<feature type="non-terminal residue" evidence="1">
    <location>
        <position position="109"/>
    </location>
</feature>
<proteinExistence type="predicted"/>
<sequence length="109" mass="12837">QEERKKQPKKRGQLNGDGMLKLFTSDVFMKCVQAHTKETNEEEEAKAVRGDAVKRYKAAMKEWKQQEEDHVAINERKKKKYQNYVAAWEVEQSQAKTEGRKIGWKKPKL</sequence>
<feature type="non-terminal residue" evidence="1">
    <location>
        <position position="1"/>
    </location>
</feature>
<accession>A0AA39TQJ6</accession>
<organism evidence="1 2">
    <name type="scientific">Armillaria luteobubalina</name>
    <dbReference type="NCBI Taxonomy" id="153913"/>
    <lineage>
        <taxon>Eukaryota</taxon>
        <taxon>Fungi</taxon>
        <taxon>Dikarya</taxon>
        <taxon>Basidiomycota</taxon>
        <taxon>Agaricomycotina</taxon>
        <taxon>Agaricomycetes</taxon>
        <taxon>Agaricomycetidae</taxon>
        <taxon>Agaricales</taxon>
        <taxon>Marasmiineae</taxon>
        <taxon>Physalacriaceae</taxon>
        <taxon>Armillaria</taxon>
    </lineage>
</organism>